<protein>
    <submittedName>
        <fullName evidence="1">Uncharacterized protein</fullName>
    </submittedName>
</protein>
<reference evidence="1" key="1">
    <citation type="submission" date="2014-09" db="EMBL/GenBank/DDBJ databases">
        <authorList>
            <person name="Magalhaes I.L.F."/>
            <person name="Oliveira U."/>
            <person name="Santos F.R."/>
            <person name="Vidigal T.H.D.A."/>
            <person name="Brescovit A.D."/>
            <person name="Santos A.J."/>
        </authorList>
    </citation>
    <scope>NUCLEOTIDE SEQUENCE</scope>
    <source>
        <tissue evidence="1">Shoot tissue taken approximately 20 cm above the soil surface</tissue>
    </source>
</reference>
<reference evidence="1" key="2">
    <citation type="journal article" date="2015" name="Data Brief">
        <title>Shoot transcriptome of the giant reed, Arundo donax.</title>
        <authorList>
            <person name="Barrero R.A."/>
            <person name="Guerrero F.D."/>
            <person name="Moolhuijzen P."/>
            <person name="Goolsby J.A."/>
            <person name="Tidwell J."/>
            <person name="Bellgard S.E."/>
            <person name="Bellgard M.I."/>
        </authorList>
    </citation>
    <scope>NUCLEOTIDE SEQUENCE</scope>
    <source>
        <tissue evidence="1">Shoot tissue taken approximately 20 cm above the soil surface</tissue>
    </source>
</reference>
<dbReference type="EMBL" id="GBRH01188699">
    <property type="protein sequence ID" value="JAE09197.1"/>
    <property type="molecule type" value="Transcribed_RNA"/>
</dbReference>
<organism evidence="1">
    <name type="scientific">Arundo donax</name>
    <name type="common">Giant reed</name>
    <name type="synonym">Donax arundinaceus</name>
    <dbReference type="NCBI Taxonomy" id="35708"/>
    <lineage>
        <taxon>Eukaryota</taxon>
        <taxon>Viridiplantae</taxon>
        <taxon>Streptophyta</taxon>
        <taxon>Embryophyta</taxon>
        <taxon>Tracheophyta</taxon>
        <taxon>Spermatophyta</taxon>
        <taxon>Magnoliopsida</taxon>
        <taxon>Liliopsida</taxon>
        <taxon>Poales</taxon>
        <taxon>Poaceae</taxon>
        <taxon>PACMAD clade</taxon>
        <taxon>Arundinoideae</taxon>
        <taxon>Arundineae</taxon>
        <taxon>Arundo</taxon>
    </lineage>
</organism>
<name>A0A0A9FA40_ARUDO</name>
<proteinExistence type="predicted"/>
<dbReference type="AlphaFoldDB" id="A0A0A9FA40"/>
<evidence type="ECO:0000313" key="1">
    <source>
        <dbReference type="EMBL" id="JAE09197.1"/>
    </source>
</evidence>
<sequence length="48" mass="5507">MRYSILLYTVQCYIFLETLQCHASGDLVIVTTDAIHFALRPFLCKQGN</sequence>
<accession>A0A0A9FA40</accession>